<dbReference type="AlphaFoldDB" id="A0A0D0CS32"/>
<organism evidence="1 2">
    <name type="scientific">Paxillus rubicundulus Ve08.2h10</name>
    <dbReference type="NCBI Taxonomy" id="930991"/>
    <lineage>
        <taxon>Eukaryota</taxon>
        <taxon>Fungi</taxon>
        <taxon>Dikarya</taxon>
        <taxon>Basidiomycota</taxon>
        <taxon>Agaricomycotina</taxon>
        <taxon>Agaricomycetes</taxon>
        <taxon>Agaricomycetidae</taxon>
        <taxon>Boletales</taxon>
        <taxon>Paxilineae</taxon>
        <taxon>Paxillaceae</taxon>
        <taxon>Paxillus</taxon>
    </lineage>
</organism>
<gene>
    <name evidence="1" type="ORF">PAXRUDRAFT_20603</name>
</gene>
<name>A0A0D0CS32_9AGAM</name>
<reference evidence="2" key="2">
    <citation type="submission" date="2015-01" db="EMBL/GenBank/DDBJ databases">
        <title>Evolutionary Origins and Diversification of the Mycorrhizal Mutualists.</title>
        <authorList>
            <consortium name="DOE Joint Genome Institute"/>
            <consortium name="Mycorrhizal Genomics Consortium"/>
            <person name="Kohler A."/>
            <person name="Kuo A."/>
            <person name="Nagy L.G."/>
            <person name="Floudas D."/>
            <person name="Copeland A."/>
            <person name="Barry K.W."/>
            <person name="Cichocki N."/>
            <person name="Veneault-Fourrey C."/>
            <person name="LaButti K."/>
            <person name="Lindquist E.A."/>
            <person name="Lipzen A."/>
            <person name="Lundell T."/>
            <person name="Morin E."/>
            <person name="Murat C."/>
            <person name="Riley R."/>
            <person name="Ohm R."/>
            <person name="Sun H."/>
            <person name="Tunlid A."/>
            <person name="Henrissat B."/>
            <person name="Grigoriev I.V."/>
            <person name="Hibbett D.S."/>
            <person name="Martin F."/>
        </authorList>
    </citation>
    <scope>NUCLEOTIDE SEQUENCE [LARGE SCALE GENOMIC DNA]</scope>
    <source>
        <strain evidence="2">Ve08.2h10</strain>
    </source>
</reference>
<sequence length="82" mass="9185">MDGWVSVVQMWNPLFQPPKHSGNGFFNINDSPNSWRDPSIHSGAALFNDQQTPPSLYLLTWNPSQVDNITPLLNTFNSVPTS</sequence>
<dbReference type="Proteomes" id="UP000054538">
    <property type="component" value="Unassembled WGS sequence"/>
</dbReference>
<reference evidence="1 2" key="1">
    <citation type="submission" date="2014-04" db="EMBL/GenBank/DDBJ databases">
        <authorList>
            <consortium name="DOE Joint Genome Institute"/>
            <person name="Kuo A."/>
            <person name="Kohler A."/>
            <person name="Jargeat P."/>
            <person name="Nagy L.G."/>
            <person name="Floudas D."/>
            <person name="Copeland A."/>
            <person name="Barry K.W."/>
            <person name="Cichocki N."/>
            <person name="Veneault-Fourrey C."/>
            <person name="LaButti K."/>
            <person name="Lindquist E.A."/>
            <person name="Lipzen A."/>
            <person name="Lundell T."/>
            <person name="Morin E."/>
            <person name="Murat C."/>
            <person name="Sun H."/>
            <person name="Tunlid A."/>
            <person name="Henrissat B."/>
            <person name="Grigoriev I.V."/>
            <person name="Hibbett D.S."/>
            <person name="Martin F."/>
            <person name="Nordberg H.P."/>
            <person name="Cantor M.N."/>
            <person name="Hua S.X."/>
        </authorList>
    </citation>
    <scope>NUCLEOTIDE SEQUENCE [LARGE SCALE GENOMIC DNA]</scope>
    <source>
        <strain evidence="1 2">Ve08.2h10</strain>
    </source>
</reference>
<evidence type="ECO:0000313" key="2">
    <source>
        <dbReference type="Proteomes" id="UP000054538"/>
    </source>
</evidence>
<evidence type="ECO:0000313" key="1">
    <source>
        <dbReference type="EMBL" id="KIK73676.1"/>
    </source>
</evidence>
<accession>A0A0D0CS32</accession>
<dbReference type="EMBL" id="KN829519">
    <property type="protein sequence ID" value="KIK73676.1"/>
    <property type="molecule type" value="Genomic_DNA"/>
</dbReference>
<protein>
    <submittedName>
        <fullName evidence="1">Unplaced genomic scaffold scaffold_4697, whole genome shotgun sequence</fullName>
    </submittedName>
</protein>
<dbReference type="HOGENOM" id="CLU_2558971_0_0_1"/>
<keyword evidence="2" id="KW-1185">Reference proteome</keyword>
<proteinExistence type="predicted"/>
<dbReference type="InParanoid" id="A0A0D0CS32"/>